<gene>
    <name evidence="4" type="ORF">QFW80_14165</name>
</gene>
<dbReference type="EMBL" id="JARXRN010000028">
    <property type="protein sequence ID" value="MDH5831664.1"/>
    <property type="molecule type" value="Genomic_DNA"/>
</dbReference>
<evidence type="ECO:0000256" key="1">
    <source>
        <dbReference type="ARBA" id="ARBA00022630"/>
    </source>
</evidence>
<name>A0ABT6JLW6_9GAMM</name>
<dbReference type="InterPro" id="IPR023753">
    <property type="entry name" value="FAD/NAD-binding_dom"/>
</dbReference>
<evidence type="ECO:0000259" key="3">
    <source>
        <dbReference type="Pfam" id="PF07992"/>
    </source>
</evidence>
<dbReference type="PRINTS" id="PR00469">
    <property type="entry name" value="PNDRDTASEII"/>
</dbReference>
<dbReference type="PANTHER" id="PTHR48105">
    <property type="entry name" value="THIOREDOXIN REDUCTASE 1-RELATED-RELATED"/>
    <property type="match status" value="1"/>
</dbReference>
<dbReference type="Gene3D" id="3.50.50.60">
    <property type="entry name" value="FAD/NAD(P)-binding domain"/>
    <property type="match status" value="2"/>
</dbReference>
<dbReference type="SUPFAM" id="SSF51905">
    <property type="entry name" value="FAD/NAD(P)-binding domain"/>
    <property type="match status" value="2"/>
</dbReference>
<evidence type="ECO:0000313" key="5">
    <source>
        <dbReference type="Proteomes" id="UP001156831"/>
    </source>
</evidence>
<dbReference type="RefSeq" id="WP_280602624.1">
    <property type="nucleotide sequence ID" value="NZ_JARXRN010000028.1"/>
</dbReference>
<sequence length="297" mass="30918">MIHDAIVAGGSYAGMAAALQLLRARRRVLVIDAGQRRNRAAATSHGFLTHDGADPAEIARTARAQLARYSTLTWVDDVVVSASGERDAFTVETGGGTSHEGRRLLLAIGVSDALPALPGLAERWGRSVFHCPYCHGYELDRGAIGVIATGPLSLHQALLLAEWGTVTLLANGALDLDADARASLHQRGVAIEATPVARLDGRADAVLADGRVLRFAGLFAAPRNAPASDLAQQLGCGLMDTPMGVQIRTDEAKQTTVPGVYACGDAARVPHSVSLAVGDGAWAGAQVHQSLVFPAAT</sequence>
<keyword evidence="2" id="KW-0560">Oxidoreductase</keyword>
<dbReference type="PRINTS" id="PR00368">
    <property type="entry name" value="FADPNR"/>
</dbReference>
<evidence type="ECO:0000313" key="4">
    <source>
        <dbReference type="EMBL" id="MDH5831664.1"/>
    </source>
</evidence>
<comment type="caution">
    <text evidence="4">The sequence shown here is derived from an EMBL/GenBank/DDBJ whole genome shotgun (WGS) entry which is preliminary data.</text>
</comment>
<protein>
    <submittedName>
        <fullName evidence="4">NAD(P)/FAD-dependent oxidoreductase</fullName>
    </submittedName>
</protein>
<dbReference type="Proteomes" id="UP001156831">
    <property type="component" value="Unassembled WGS sequence"/>
</dbReference>
<reference evidence="4 5" key="1">
    <citation type="submission" date="2023-04" db="EMBL/GenBank/DDBJ databases">
        <title>Luteimonas sp. M1R5S18.</title>
        <authorList>
            <person name="Sun J.-Q."/>
        </authorList>
    </citation>
    <scope>NUCLEOTIDE SEQUENCE [LARGE SCALE GENOMIC DNA]</scope>
    <source>
        <strain evidence="4 5">M1R5S18</strain>
    </source>
</reference>
<keyword evidence="5" id="KW-1185">Reference proteome</keyword>
<dbReference type="InterPro" id="IPR036188">
    <property type="entry name" value="FAD/NAD-bd_sf"/>
</dbReference>
<dbReference type="InterPro" id="IPR050097">
    <property type="entry name" value="Ferredoxin-NADP_redctase_2"/>
</dbReference>
<keyword evidence="1" id="KW-0285">Flavoprotein</keyword>
<organism evidence="4 5">
    <name type="scientific">Luteimonas rhizosphaericola</name>
    <dbReference type="NCBI Taxonomy" id="3042024"/>
    <lineage>
        <taxon>Bacteria</taxon>
        <taxon>Pseudomonadati</taxon>
        <taxon>Pseudomonadota</taxon>
        <taxon>Gammaproteobacteria</taxon>
        <taxon>Lysobacterales</taxon>
        <taxon>Lysobacteraceae</taxon>
        <taxon>Luteimonas</taxon>
    </lineage>
</organism>
<feature type="domain" description="FAD/NAD(P)-binding" evidence="3">
    <location>
        <begin position="4"/>
        <end position="280"/>
    </location>
</feature>
<proteinExistence type="predicted"/>
<evidence type="ECO:0000256" key="2">
    <source>
        <dbReference type="ARBA" id="ARBA00023002"/>
    </source>
</evidence>
<accession>A0ABT6JLW6</accession>
<dbReference type="Pfam" id="PF07992">
    <property type="entry name" value="Pyr_redox_2"/>
    <property type="match status" value="1"/>
</dbReference>